<dbReference type="STRING" id="3827.A0A1S2XD59"/>
<protein>
    <submittedName>
        <fullName evidence="10">Adenosine deaminase-like protein</fullName>
    </submittedName>
</protein>
<evidence type="ECO:0000256" key="1">
    <source>
        <dbReference type="ARBA" id="ARBA00001947"/>
    </source>
</evidence>
<dbReference type="InterPro" id="IPR032466">
    <property type="entry name" value="Metal_Hydrolase"/>
</dbReference>
<dbReference type="GeneID" id="101490838"/>
<reference evidence="9" key="1">
    <citation type="journal article" date="2013" name="Nat. Biotechnol.">
        <title>Draft genome sequence of chickpea (Cicer arietinum) provides a resource for trait improvement.</title>
        <authorList>
            <person name="Varshney R.K."/>
            <person name="Song C."/>
            <person name="Saxena R.K."/>
            <person name="Azam S."/>
            <person name="Yu S."/>
            <person name="Sharpe A.G."/>
            <person name="Cannon S."/>
            <person name="Baek J."/>
            <person name="Rosen B.D."/>
            <person name="Tar'an B."/>
            <person name="Millan T."/>
            <person name="Zhang X."/>
            <person name="Ramsay L.D."/>
            <person name="Iwata A."/>
            <person name="Wang Y."/>
            <person name="Nelson W."/>
            <person name="Farmer A.D."/>
            <person name="Gaur P.M."/>
            <person name="Soderlund C."/>
            <person name="Penmetsa R.V."/>
            <person name="Xu C."/>
            <person name="Bharti A.K."/>
            <person name="He W."/>
            <person name="Winter P."/>
            <person name="Zhao S."/>
            <person name="Hane J.K."/>
            <person name="Carrasquilla-Garcia N."/>
            <person name="Condie J.A."/>
            <person name="Upadhyaya H.D."/>
            <person name="Luo M.C."/>
            <person name="Thudi M."/>
            <person name="Gowda C.L."/>
            <person name="Singh N.P."/>
            <person name="Lichtenzveig J."/>
            <person name="Gali K.K."/>
            <person name="Rubio J."/>
            <person name="Nadarajan N."/>
            <person name="Dolezel J."/>
            <person name="Bansal K.C."/>
            <person name="Xu X."/>
            <person name="Edwards D."/>
            <person name="Zhang G."/>
            <person name="Kahl G."/>
            <person name="Gil J."/>
            <person name="Singh K.B."/>
            <person name="Datta S.K."/>
            <person name="Jackson S.A."/>
            <person name="Wang J."/>
            <person name="Cook D.R."/>
        </authorList>
    </citation>
    <scope>NUCLEOTIDE SEQUENCE [LARGE SCALE GENOMIC DNA]</scope>
    <source>
        <strain evidence="9">cv. CDC Frontier</strain>
    </source>
</reference>
<evidence type="ECO:0000256" key="6">
    <source>
        <dbReference type="ARBA" id="ARBA00023080"/>
    </source>
</evidence>
<dbReference type="GO" id="GO:0046103">
    <property type="term" value="P:inosine biosynthetic process"/>
    <property type="evidence" value="ECO:0007669"/>
    <property type="project" value="TreeGrafter"/>
</dbReference>
<keyword evidence="9" id="KW-1185">Reference proteome</keyword>
<dbReference type="OrthoDB" id="272271at2759"/>
<evidence type="ECO:0000313" key="9">
    <source>
        <dbReference type="Proteomes" id="UP000087171"/>
    </source>
</evidence>
<dbReference type="eggNOG" id="KOG1097">
    <property type="taxonomic scope" value="Eukaryota"/>
</dbReference>
<dbReference type="PANTHER" id="PTHR11409:SF42">
    <property type="entry name" value="ADENOSINE DEAMINASE-LIKE PROTEIN"/>
    <property type="match status" value="1"/>
</dbReference>
<dbReference type="FunFam" id="3.20.20.140:FF:000050">
    <property type="entry name" value="Adenosine/AMP deaminase family protein"/>
    <property type="match status" value="1"/>
</dbReference>
<evidence type="ECO:0000313" key="10">
    <source>
        <dbReference type="RefSeq" id="XP_004486126.1"/>
    </source>
</evidence>
<evidence type="ECO:0000259" key="8">
    <source>
        <dbReference type="Pfam" id="PF00962"/>
    </source>
</evidence>
<keyword evidence="5" id="KW-0862">Zinc</keyword>
<dbReference type="GO" id="GO:0046872">
    <property type="term" value="F:metal ion binding"/>
    <property type="evidence" value="ECO:0007669"/>
    <property type="project" value="UniProtKB-KW"/>
</dbReference>
<comment type="cofactor">
    <cofactor evidence="1">
        <name>Zn(2+)</name>
        <dbReference type="ChEBI" id="CHEBI:29105"/>
    </cofactor>
</comment>
<dbReference type="KEGG" id="cam:101490838"/>
<evidence type="ECO:0000256" key="3">
    <source>
        <dbReference type="ARBA" id="ARBA00022723"/>
    </source>
</evidence>
<dbReference type="InterPro" id="IPR001365">
    <property type="entry name" value="A_deaminase_dom"/>
</dbReference>
<dbReference type="GO" id="GO:0004000">
    <property type="term" value="F:adenosine deaminase activity"/>
    <property type="evidence" value="ECO:0007669"/>
    <property type="project" value="TreeGrafter"/>
</dbReference>
<feature type="domain" description="Adenosine deaminase" evidence="8">
    <location>
        <begin position="9"/>
        <end position="350"/>
    </location>
</feature>
<proteinExistence type="inferred from homology"/>
<dbReference type="SUPFAM" id="SSF51556">
    <property type="entry name" value="Metallo-dependent hydrolases"/>
    <property type="match status" value="1"/>
</dbReference>
<dbReference type="GO" id="GO:0006154">
    <property type="term" value="P:adenosine catabolic process"/>
    <property type="evidence" value="ECO:0007669"/>
    <property type="project" value="TreeGrafter"/>
</dbReference>
<keyword evidence="6" id="KW-0546">Nucleotide metabolism</keyword>
<dbReference type="Pfam" id="PF00962">
    <property type="entry name" value="A_deaminase"/>
    <property type="match status" value="1"/>
</dbReference>
<evidence type="ECO:0000256" key="5">
    <source>
        <dbReference type="ARBA" id="ARBA00022833"/>
    </source>
</evidence>
<name>A0A1S2XD59_CICAR</name>
<keyword evidence="3" id="KW-0479">Metal-binding</keyword>
<dbReference type="InterPro" id="IPR006330">
    <property type="entry name" value="Ado/ade_deaminase"/>
</dbReference>
<dbReference type="CDD" id="cd00443">
    <property type="entry name" value="ADA_AMPD"/>
    <property type="match status" value="1"/>
</dbReference>
<gene>
    <name evidence="10" type="primary">LOC101490838</name>
</gene>
<dbReference type="GO" id="GO:0009117">
    <property type="term" value="P:nucleotide metabolic process"/>
    <property type="evidence" value="ECO:0007669"/>
    <property type="project" value="UniProtKB-KW"/>
</dbReference>
<dbReference type="PaxDb" id="3827-XP_004486126.1"/>
<comment type="catalytic activity">
    <reaction evidence="7">
        <text>N(6)-methyl-AMP + H2O + H(+) = IMP + methylamine</text>
        <dbReference type="Rhea" id="RHEA:16001"/>
        <dbReference type="ChEBI" id="CHEBI:15377"/>
        <dbReference type="ChEBI" id="CHEBI:15378"/>
        <dbReference type="ChEBI" id="CHEBI:58053"/>
        <dbReference type="ChEBI" id="CHEBI:59338"/>
        <dbReference type="ChEBI" id="CHEBI:144842"/>
    </reaction>
    <physiologicalReaction direction="left-to-right" evidence="7">
        <dbReference type="Rhea" id="RHEA:16002"/>
    </physiologicalReaction>
</comment>
<evidence type="ECO:0000256" key="7">
    <source>
        <dbReference type="ARBA" id="ARBA00048787"/>
    </source>
</evidence>
<dbReference type="PANTHER" id="PTHR11409">
    <property type="entry name" value="ADENOSINE DEAMINASE"/>
    <property type="match status" value="1"/>
</dbReference>
<evidence type="ECO:0000256" key="2">
    <source>
        <dbReference type="ARBA" id="ARBA00006676"/>
    </source>
</evidence>
<dbReference type="RefSeq" id="XP_004486126.1">
    <property type="nucleotide sequence ID" value="XM_004486069.3"/>
</dbReference>
<dbReference type="Gene3D" id="3.20.20.140">
    <property type="entry name" value="Metal-dependent hydrolases"/>
    <property type="match status" value="1"/>
</dbReference>
<comment type="similarity">
    <text evidence="2">Belongs to the metallo-dependent hydrolases superfamily. Adenosine and AMP deaminases family.</text>
</comment>
<dbReference type="Proteomes" id="UP000087171">
    <property type="component" value="Chromosome Ca1"/>
</dbReference>
<dbReference type="AlphaFoldDB" id="A0A1S2XD59"/>
<evidence type="ECO:0000256" key="4">
    <source>
        <dbReference type="ARBA" id="ARBA00022801"/>
    </source>
</evidence>
<reference evidence="10" key="2">
    <citation type="submission" date="2025-08" db="UniProtKB">
        <authorList>
            <consortium name="RefSeq"/>
        </authorList>
    </citation>
    <scope>IDENTIFICATION</scope>
    <source>
        <tissue evidence="10">Etiolated seedlings</tissue>
    </source>
</reference>
<sequence length="363" mass="41116">MEEWCVSMPKIELHAHLNGSIRLTTLLELAKALTENQKGAVNISQVEHVIMKHDLSLTEVFQLFDLIHNVITDHNTVTRITKEVIEDFASDNVVYLELRTTPKRNDSIGMSKRSYVDAVMEGLRSVSSVDVDFIPNTQDSTSLSNLPIITNENSRKIIIVRLILSIDRRETTEAAMETVKLALEMRHLGVVGIDLSGNPKTGEWTTYLPALKFAREQGLSVTLHCGEIRNSKEIKNMLEFHPQRIGHACFFEDEHWIKLKSSKIPVEICLTSNIRTFSVASIEVHHFACLYKAKHPLVLCTDDTGVFSTRLSKEYKLAANSFGLGRWEMLELSRNAVEYIFADNGVKNDLRIFFNSVANNMEV</sequence>
<keyword evidence="4" id="KW-0378">Hydrolase</keyword>
<accession>A0A1S2XD59</accession>
<organism evidence="9 10">
    <name type="scientific">Cicer arietinum</name>
    <name type="common">Chickpea</name>
    <name type="synonym">Garbanzo</name>
    <dbReference type="NCBI Taxonomy" id="3827"/>
    <lineage>
        <taxon>Eukaryota</taxon>
        <taxon>Viridiplantae</taxon>
        <taxon>Streptophyta</taxon>
        <taxon>Embryophyta</taxon>
        <taxon>Tracheophyta</taxon>
        <taxon>Spermatophyta</taxon>
        <taxon>Magnoliopsida</taxon>
        <taxon>eudicotyledons</taxon>
        <taxon>Gunneridae</taxon>
        <taxon>Pentapetalae</taxon>
        <taxon>rosids</taxon>
        <taxon>fabids</taxon>
        <taxon>Fabales</taxon>
        <taxon>Fabaceae</taxon>
        <taxon>Papilionoideae</taxon>
        <taxon>50 kb inversion clade</taxon>
        <taxon>NPAAA clade</taxon>
        <taxon>Hologalegina</taxon>
        <taxon>IRL clade</taxon>
        <taxon>Cicereae</taxon>
        <taxon>Cicer</taxon>
    </lineage>
</organism>